<dbReference type="InterPro" id="IPR053958">
    <property type="entry name" value="HMGCR/SNAP/NPC1-like_SSD"/>
</dbReference>
<feature type="domain" description="SSD" evidence="17">
    <location>
        <begin position="583"/>
        <end position="748"/>
    </location>
</feature>
<keyword evidence="14" id="KW-0753">Steroid metabolism</keyword>
<evidence type="ECO:0000256" key="9">
    <source>
        <dbReference type="ARBA" id="ARBA00023098"/>
    </source>
</evidence>
<dbReference type="InterPro" id="IPR000731">
    <property type="entry name" value="SSD"/>
</dbReference>
<evidence type="ECO:0000256" key="16">
    <source>
        <dbReference type="SAM" id="Phobius"/>
    </source>
</evidence>
<evidence type="ECO:0000259" key="17">
    <source>
        <dbReference type="PROSITE" id="PS50156"/>
    </source>
</evidence>
<dbReference type="PANTHER" id="PTHR45727">
    <property type="entry name" value="NPC INTRACELLULAR CHOLESTEROL TRANSPORTER 1"/>
    <property type="match status" value="1"/>
</dbReference>
<keyword evidence="3" id="KW-0813">Transport</keyword>
<evidence type="ECO:0000256" key="14">
    <source>
        <dbReference type="ARBA" id="ARBA00023221"/>
    </source>
</evidence>
<proteinExistence type="inferred from homology"/>
<dbReference type="InterPro" id="IPR032190">
    <property type="entry name" value="NPC1_N"/>
</dbReference>
<dbReference type="Gene3D" id="1.20.1640.10">
    <property type="entry name" value="Multidrug efflux transporter AcrB transmembrane domain"/>
    <property type="match status" value="2"/>
</dbReference>
<keyword evidence="6" id="KW-0732">Signal</keyword>
<evidence type="ECO:0000256" key="4">
    <source>
        <dbReference type="ARBA" id="ARBA00022548"/>
    </source>
</evidence>
<feature type="transmembrane region" description="Helical" evidence="16">
    <location>
        <begin position="584"/>
        <end position="605"/>
    </location>
</feature>
<feature type="transmembrane region" description="Helical" evidence="16">
    <location>
        <begin position="723"/>
        <end position="748"/>
    </location>
</feature>
<evidence type="ECO:0000313" key="19">
    <source>
        <dbReference type="Proteomes" id="UP001566132"/>
    </source>
</evidence>
<feature type="transmembrane region" description="Helical" evidence="16">
    <location>
        <begin position="617"/>
        <end position="643"/>
    </location>
</feature>
<evidence type="ECO:0000256" key="8">
    <source>
        <dbReference type="ARBA" id="ARBA00023055"/>
    </source>
</evidence>
<keyword evidence="9" id="KW-0443">Lipid metabolism</keyword>
<dbReference type="Pfam" id="PF22314">
    <property type="entry name" value="NPC1_MLD"/>
    <property type="match status" value="1"/>
</dbReference>
<evidence type="ECO:0000256" key="15">
    <source>
        <dbReference type="ARBA" id="ARBA00034049"/>
    </source>
</evidence>
<evidence type="ECO:0000256" key="7">
    <source>
        <dbReference type="ARBA" id="ARBA00022989"/>
    </source>
</evidence>
<evidence type="ECO:0000256" key="5">
    <source>
        <dbReference type="ARBA" id="ARBA00022692"/>
    </source>
</evidence>
<comment type="subcellular location">
    <subcellularLocation>
        <location evidence="1">Endomembrane system</location>
        <topology evidence="1">Multi-pass membrane protein</topology>
    </subcellularLocation>
</comment>
<evidence type="ECO:0000256" key="12">
    <source>
        <dbReference type="ARBA" id="ARBA00023166"/>
    </source>
</evidence>
<keyword evidence="11" id="KW-1015">Disulfide bond</keyword>
<dbReference type="SUPFAM" id="SSF82866">
    <property type="entry name" value="Multidrug efflux transporter AcrB transmembrane domain"/>
    <property type="match status" value="2"/>
</dbReference>
<evidence type="ECO:0000256" key="1">
    <source>
        <dbReference type="ARBA" id="ARBA00004127"/>
    </source>
</evidence>
<comment type="similarity">
    <text evidence="2">Belongs to the patched family.</text>
</comment>
<comment type="caution">
    <text evidence="18">The sequence shown here is derived from an EMBL/GenBank/DDBJ whole genome shotgun (WGS) entry which is preliminary data.</text>
</comment>
<keyword evidence="10 16" id="KW-0472">Membrane</keyword>
<dbReference type="GO" id="GO:0012505">
    <property type="term" value="C:endomembrane system"/>
    <property type="evidence" value="ECO:0007669"/>
    <property type="project" value="UniProtKB-SubCell"/>
</dbReference>
<evidence type="ECO:0000256" key="6">
    <source>
        <dbReference type="ARBA" id="ARBA00022729"/>
    </source>
</evidence>
<dbReference type="FunFam" id="1.20.1640.10:FF:000010">
    <property type="entry name" value="NPC intracellular cholesterol transporter 1"/>
    <property type="match status" value="1"/>
</dbReference>
<dbReference type="GO" id="GO:0030301">
    <property type="term" value="P:cholesterol transport"/>
    <property type="evidence" value="ECO:0007669"/>
    <property type="project" value="UniProtKB-ARBA"/>
</dbReference>
<accession>A0ABD1EX00</accession>
<evidence type="ECO:0000256" key="11">
    <source>
        <dbReference type="ARBA" id="ARBA00023157"/>
    </source>
</evidence>
<feature type="transmembrane region" description="Helical" evidence="16">
    <location>
        <begin position="1147"/>
        <end position="1173"/>
    </location>
</feature>
<keyword evidence="8" id="KW-0445">Lipid transport</keyword>
<dbReference type="GO" id="GO:0008203">
    <property type="term" value="P:cholesterol metabolic process"/>
    <property type="evidence" value="ECO:0007669"/>
    <property type="project" value="UniProtKB-KW"/>
</dbReference>
<dbReference type="Pfam" id="PF12349">
    <property type="entry name" value="Sterol-sensing"/>
    <property type="match status" value="1"/>
</dbReference>
<dbReference type="PANTHER" id="PTHR45727:SF2">
    <property type="entry name" value="NPC INTRACELLULAR CHOLESTEROL TRANSPORTER 1"/>
    <property type="match status" value="1"/>
</dbReference>
<dbReference type="AlphaFoldDB" id="A0ABD1EX00"/>
<feature type="transmembrane region" description="Helical" evidence="16">
    <location>
        <begin position="793"/>
        <end position="814"/>
    </location>
</feature>
<dbReference type="Proteomes" id="UP001566132">
    <property type="component" value="Unassembled WGS sequence"/>
</dbReference>
<dbReference type="FunFam" id="1.20.1640.10:FF:000008">
    <property type="entry name" value="NPC intracellular cholesterol transporter 1"/>
    <property type="match status" value="1"/>
</dbReference>
<comment type="catalytic activity">
    <reaction evidence="15">
        <text>cholesterol(in) = cholesterol(out)</text>
        <dbReference type="Rhea" id="RHEA:39747"/>
        <dbReference type="ChEBI" id="CHEBI:16113"/>
    </reaction>
</comment>
<dbReference type="Pfam" id="PF16414">
    <property type="entry name" value="NPC1_N"/>
    <property type="match status" value="1"/>
</dbReference>
<keyword evidence="7 16" id="KW-1133">Transmembrane helix</keyword>
<feature type="transmembrane region" description="Helical" evidence="16">
    <location>
        <begin position="655"/>
        <end position="673"/>
    </location>
</feature>
<dbReference type="NCBIfam" id="TIGR00917">
    <property type="entry name" value="2A060601"/>
    <property type="match status" value="1"/>
</dbReference>
<dbReference type="InterPro" id="IPR053956">
    <property type="entry name" value="NPC1_MLD"/>
</dbReference>
<dbReference type="PROSITE" id="PS50156">
    <property type="entry name" value="SSD"/>
    <property type="match status" value="1"/>
</dbReference>
<keyword evidence="19" id="KW-1185">Reference proteome</keyword>
<keyword evidence="12" id="KW-1207">Sterol metabolism</keyword>
<keyword evidence="13" id="KW-0325">Glycoprotein</keyword>
<reference evidence="18 19" key="1">
    <citation type="submission" date="2024-05" db="EMBL/GenBank/DDBJ databases">
        <title>Genetic variation in Jamaican populations of the coffee berry borer (Hypothenemus hampei).</title>
        <authorList>
            <person name="Errbii M."/>
            <person name="Myrie A."/>
        </authorList>
    </citation>
    <scope>NUCLEOTIDE SEQUENCE [LARGE SCALE GENOMIC DNA]</scope>
    <source>
        <strain evidence="18">JA-Hopewell-2020-01-JO</strain>
        <tissue evidence="18">Whole body</tissue>
    </source>
</reference>
<gene>
    <name evidence="18" type="ORF">ABEB36_007416</name>
</gene>
<dbReference type="EMBL" id="JBDJPC010000005">
    <property type="protein sequence ID" value="KAL1502244.1"/>
    <property type="molecule type" value="Genomic_DNA"/>
</dbReference>
<protein>
    <recommendedName>
        <fullName evidence="17">SSD domain-containing protein</fullName>
    </recommendedName>
</protein>
<dbReference type="InterPro" id="IPR004765">
    <property type="entry name" value="NPC1-like"/>
</dbReference>
<keyword evidence="5 16" id="KW-0812">Transmembrane</keyword>
<feature type="transmembrane region" description="Helical" evidence="16">
    <location>
        <begin position="1185"/>
        <end position="1208"/>
    </location>
</feature>
<evidence type="ECO:0000256" key="13">
    <source>
        <dbReference type="ARBA" id="ARBA00023180"/>
    </source>
</evidence>
<keyword evidence="4" id="KW-0153">Cholesterol metabolism</keyword>
<evidence type="ECO:0000256" key="10">
    <source>
        <dbReference type="ARBA" id="ARBA00023136"/>
    </source>
</evidence>
<evidence type="ECO:0000313" key="18">
    <source>
        <dbReference type="EMBL" id="KAL1502244.1"/>
    </source>
</evidence>
<evidence type="ECO:0000256" key="3">
    <source>
        <dbReference type="ARBA" id="ARBA00022448"/>
    </source>
</evidence>
<evidence type="ECO:0000256" key="2">
    <source>
        <dbReference type="ARBA" id="ARBA00005585"/>
    </source>
</evidence>
<feature type="transmembrane region" description="Helical" evidence="16">
    <location>
        <begin position="256"/>
        <end position="282"/>
    </location>
</feature>
<organism evidence="18 19">
    <name type="scientific">Hypothenemus hampei</name>
    <name type="common">Coffee berry borer</name>
    <dbReference type="NCBI Taxonomy" id="57062"/>
    <lineage>
        <taxon>Eukaryota</taxon>
        <taxon>Metazoa</taxon>
        <taxon>Ecdysozoa</taxon>
        <taxon>Arthropoda</taxon>
        <taxon>Hexapoda</taxon>
        <taxon>Insecta</taxon>
        <taxon>Pterygota</taxon>
        <taxon>Neoptera</taxon>
        <taxon>Endopterygota</taxon>
        <taxon>Coleoptera</taxon>
        <taxon>Polyphaga</taxon>
        <taxon>Cucujiformia</taxon>
        <taxon>Curculionidae</taxon>
        <taxon>Scolytinae</taxon>
        <taxon>Hypothenemus</taxon>
    </lineage>
</organism>
<feature type="transmembrane region" description="Helical" evidence="16">
    <location>
        <begin position="321"/>
        <end position="340"/>
    </location>
</feature>
<name>A0ABD1EX00_HYPHA</name>
<sequence>MKFAEEHLPKCQFLHVCHTNKTTSHNQNCIKESEPEALNITDPDVKQLRDNLREACPFLFEDSDNPKLCCDPVQLTSTLQGFENSAPFARCPTCVKNIQQLFCRLSCSPLQSYMVADYKIAINEETNQSYASEVTVYISNDTLTNVYNSCKDVSLPASGEPVLQSACGNYGSIWCSPLRWFEFMNDPDLNLFAPFKISFIVDNERYSSLNFDVFACHEAYENSSVCTCSDCPINCPANPFKSIEQDHNIFGNINQYAFYISIALLFTGMLMFLTGFLVFRYVRFPRSTLLQRIEAFQIKMHEGMNKFFKGWGYVMATQWKIILLISPIIAIAASCGIHFFNVTTDPIELWSSPKSRGRTEKDFFDNYFSPFYRTNQVFIKTSAMSSFFFSSTYGGDIMLGPAFNTTFLEEVFKLQNQIENITVVVDDEIIGLKDICYSPLRTPFYGERSLDECTVMSLSGFFENSIENFKSDIHSSIEKIIGCLQSPTGINCLAPYGGPVVPGVVMGGTTQKDYLDATAVSLTFIVANSKNPNDLRGALAWEQAFIEFLQKWDTSSEKPEYMDIAFSAERSIQDEIERLSSSEMITVVISYLVMFCYIAISLGKVVKPKQILLESKLVLGTGGIIIVLASVTSAIGLCSYMGITTTMLTLEVIPFLVLAVGVDNLFIIVQAYQRRPQVPGESVPDSIGEIFSKVGPSMLLTSASEILCFAIGSLSSMPAVETFAIYATLAVAFNFLYQITTFLAFLSVDQRRYNSNRLDVLFCIKLKNVEKSDRPPIIYTFWKEKFTPLIMKFPVRVLVMIIFAVSTCICIMIAPSVELGLEQELSMPQDSHVMKYFQFMKKLLGTGPPIYWVIKGQIDFSNTTLSNRICSGVGCSEDSVVTQLYLAAQSENITYISTQANSWVDDFYQWGDVSTCCKYFHKNDSFCPHTYTNDLCGTCDLKTVNIPKSTYFQRYLPYFLMDNPDSACAKGGHASYYQGISFTTDESGALFVDASSIMSYHTVLRNSKDYISALKYARYIGDNLTKTLDYDGVEIFPYSVFYVFYEQYLTIWTDLLESLSYSILLVFVVSFIITGLDIFSACVIILTVLMIILHMMGFMYLWNISLNAVSLVNLVMSVGIAVEFCGHLVHAFAVSSKEDTLDRATDALGNIGSSILSGITLTKFSGIAVLAFSKSQIFQIFYFRMYLGIVLIGACHGLIFLPVFLSFVGRLKHSSYQ</sequence>